<dbReference type="EMBL" id="CM056741">
    <property type="protein sequence ID" value="KAJ8686600.1"/>
    <property type="molecule type" value="Genomic_DNA"/>
</dbReference>
<evidence type="ECO:0000313" key="2">
    <source>
        <dbReference type="Proteomes" id="UP001239111"/>
    </source>
</evidence>
<protein>
    <submittedName>
        <fullName evidence="1">Uncharacterized protein</fullName>
    </submittedName>
</protein>
<name>A0ACC2PT53_9HYME</name>
<organism evidence="1 2">
    <name type="scientific">Eretmocerus hayati</name>
    <dbReference type="NCBI Taxonomy" id="131215"/>
    <lineage>
        <taxon>Eukaryota</taxon>
        <taxon>Metazoa</taxon>
        <taxon>Ecdysozoa</taxon>
        <taxon>Arthropoda</taxon>
        <taxon>Hexapoda</taxon>
        <taxon>Insecta</taxon>
        <taxon>Pterygota</taxon>
        <taxon>Neoptera</taxon>
        <taxon>Endopterygota</taxon>
        <taxon>Hymenoptera</taxon>
        <taxon>Apocrita</taxon>
        <taxon>Proctotrupomorpha</taxon>
        <taxon>Chalcidoidea</taxon>
        <taxon>Aphelinidae</taxon>
        <taxon>Aphelininae</taxon>
        <taxon>Eretmocerus</taxon>
    </lineage>
</organism>
<keyword evidence="2" id="KW-1185">Reference proteome</keyword>
<sequence length="415" mass="47480">MLRTLVIVVALVALVASEKATFDNYKVFRITPSSAHHFTALNQLQSFNRGYEFWTDPSRISEPVDIMVAPAQFSEFSELMNSTQMNYEVLVENVQKLIDEENPQIETSEFGWKKYYTLEQIYDWLESLQKKYPGKVEVVIGGSTYEGRDIKGIKISFGPEEKPGVFIEGGIHAREWIAPATATWLINEFLTSEDPVIRDFAESYDWYIFPVVNPDGYSFTHTGNRLWRKTRSKGILFCNGADANRNWDYKWMQGGASPIPCFDNYAGKKAFSEIETKSLSKYLTSIKDKLFAYIAFHSYSQLLMFPYGDTKEHLDNYDESKTMGVKAIEALAKRYGTEYKTGNIAETIYVATGSSIDWVKANLKLPVTFIYELRDKGRRGFLLPADQIIPNSEEVLDSLVAMFLQANEYGYPEHK</sequence>
<comment type="caution">
    <text evidence="1">The sequence shown here is derived from an EMBL/GenBank/DDBJ whole genome shotgun (WGS) entry which is preliminary data.</text>
</comment>
<dbReference type="Proteomes" id="UP001239111">
    <property type="component" value="Chromosome 1"/>
</dbReference>
<evidence type="ECO:0000313" key="1">
    <source>
        <dbReference type="EMBL" id="KAJ8686600.1"/>
    </source>
</evidence>
<proteinExistence type="predicted"/>
<reference evidence="1" key="1">
    <citation type="submission" date="2023-04" db="EMBL/GenBank/DDBJ databases">
        <title>A chromosome-level genome assembly of the parasitoid wasp Eretmocerus hayati.</title>
        <authorList>
            <person name="Zhong Y."/>
            <person name="Liu S."/>
            <person name="Liu Y."/>
        </authorList>
    </citation>
    <scope>NUCLEOTIDE SEQUENCE</scope>
    <source>
        <strain evidence="1">ZJU_SS_LIU_2023</strain>
    </source>
</reference>
<accession>A0ACC2PT53</accession>
<gene>
    <name evidence="1" type="ORF">QAD02_022394</name>
</gene>